<evidence type="ECO:0000313" key="3">
    <source>
        <dbReference type="Proteomes" id="UP000005566"/>
    </source>
</evidence>
<evidence type="ECO:0000256" key="1">
    <source>
        <dbReference type="SAM" id="Phobius"/>
    </source>
</evidence>
<accession>H7FPL9</accession>
<gene>
    <name evidence="2" type="ORF">HJ01_01117</name>
</gene>
<evidence type="ECO:0000313" key="2">
    <source>
        <dbReference type="EMBL" id="EIA09699.1"/>
    </source>
</evidence>
<dbReference type="OrthoDB" id="1377313at2"/>
<dbReference type="EMBL" id="AHKF01000014">
    <property type="protein sequence ID" value="EIA09699.1"/>
    <property type="molecule type" value="Genomic_DNA"/>
</dbReference>
<sequence>MKEDIFSIYPILKLIVGILFCLVGVVICLKNKFYKYDADDMLFATKLKMFLSGSLFIIIGFFGFVSYFFELF</sequence>
<feature type="transmembrane region" description="Helical" evidence="1">
    <location>
        <begin position="6"/>
        <end position="29"/>
    </location>
</feature>
<name>H7FPL9_FLAFP</name>
<dbReference type="AlphaFoldDB" id="H7FPL9"/>
<dbReference type="STRING" id="1086011.HJ01_01117"/>
<proteinExistence type="predicted"/>
<dbReference type="Proteomes" id="UP000005566">
    <property type="component" value="Unassembled WGS sequence"/>
</dbReference>
<comment type="caution">
    <text evidence="2">The sequence shown here is derived from an EMBL/GenBank/DDBJ whole genome shotgun (WGS) entry which is preliminary data.</text>
</comment>
<dbReference type="PATRIC" id="fig|1086011.3.peg.1092"/>
<feature type="transmembrane region" description="Helical" evidence="1">
    <location>
        <begin position="50"/>
        <end position="69"/>
    </location>
</feature>
<keyword evidence="1" id="KW-0472">Membrane</keyword>
<protein>
    <submittedName>
        <fullName evidence="2">Uncharacterized protein</fullName>
    </submittedName>
</protein>
<reference evidence="2 3" key="1">
    <citation type="journal article" date="2014" name="Acta Crystallogr. D">
        <title>Structure-based characterization and antifreeze properties of a hyperactive ice-binding protein from the Antarctic bacterium Flavobacterium frigoris PS1.</title>
        <authorList>
            <person name="Do H."/>
            <person name="Kim S.J."/>
            <person name="Kim H.J."/>
            <person name="Lee J.H."/>
        </authorList>
    </citation>
    <scope>NUCLEOTIDE SEQUENCE [LARGE SCALE GENOMIC DNA]</scope>
    <source>
        <strain evidence="2 3">PS1</strain>
    </source>
</reference>
<keyword evidence="1" id="KW-0812">Transmembrane</keyword>
<keyword evidence="3" id="KW-1185">Reference proteome</keyword>
<organism evidence="2 3">
    <name type="scientific">Flavobacterium frigoris (strain PS1)</name>
    <dbReference type="NCBI Taxonomy" id="1086011"/>
    <lineage>
        <taxon>Bacteria</taxon>
        <taxon>Pseudomonadati</taxon>
        <taxon>Bacteroidota</taxon>
        <taxon>Flavobacteriia</taxon>
        <taxon>Flavobacteriales</taxon>
        <taxon>Flavobacteriaceae</taxon>
        <taxon>Flavobacterium</taxon>
    </lineage>
</organism>
<dbReference type="RefSeq" id="WP_007137294.1">
    <property type="nucleotide sequence ID" value="NZ_AHKF01000014.1"/>
</dbReference>
<keyword evidence="1" id="KW-1133">Transmembrane helix</keyword>
<dbReference type="eggNOG" id="ENOG502ZYP5">
    <property type="taxonomic scope" value="Bacteria"/>
</dbReference>